<feature type="domain" description="F-box" evidence="1">
    <location>
        <begin position="14"/>
        <end position="46"/>
    </location>
</feature>
<dbReference type="EMBL" id="JBANQN010000008">
    <property type="protein sequence ID" value="KAK6782759.1"/>
    <property type="molecule type" value="Genomic_DNA"/>
</dbReference>
<dbReference type="PANTHER" id="PTHR31639">
    <property type="entry name" value="F-BOX PROTEIN-LIKE"/>
    <property type="match status" value="1"/>
</dbReference>
<proteinExistence type="predicted"/>
<evidence type="ECO:0000313" key="3">
    <source>
        <dbReference type="Proteomes" id="UP001371456"/>
    </source>
</evidence>
<dbReference type="InterPro" id="IPR036047">
    <property type="entry name" value="F-box-like_dom_sf"/>
</dbReference>
<comment type="caution">
    <text evidence="2">The sequence shown here is derived from an EMBL/GenBank/DDBJ whole genome shotgun (WGS) entry which is preliminary data.</text>
</comment>
<dbReference type="Proteomes" id="UP001371456">
    <property type="component" value="Unassembled WGS sequence"/>
</dbReference>
<reference evidence="2 3" key="1">
    <citation type="submission" date="2024-02" db="EMBL/GenBank/DDBJ databases">
        <title>de novo genome assembly of Solanum bulbocastanum strain 11H21.</title>
        <authorList>
            <person name="Hosaka A.J."/>
        </authorList>
    </citation>
    <scope>NUCLEOTIDE SEQUENCE [LARGE SCALE GENOMIC DNA]</scope>
    <source>
        <tissue evidence="2">Young leaves</tissue>
    </source>
</reference>
<dbReference type="Pfam" id="PF00646">
    <property type="entry name" value="F-box"/>
    <property type="match status" value="1"/>
</dbReference>
<evidence type="ECO:0000313" key="2">
    <source>
        <dbReference type="EMBL" id="KAK6782759.1"/>
    </source>
</evidence>
<organism evidence="2 3">
    <name type="scientific">Solanum bulbocastanum</name>
    <name type="common">Wild potato</name>
    <dbReference type="NCBI Taxonomy" id="147425"/>
    <lineage>
        <taxon>Eukaryota</taxon>
        <taxon>Viridiplantae</taxon>
        <taxon>Streptophyta</taxon>
        <taxon>Embryophyta</taxon>
        <taxon>Tracheophyta</taxon>
        <taxon>Spermatophyta</taxon>
        <taxon>Magnoliopsida</taxon>
        <taxon>eudicotyledons</taxon>
        <taxon>Gunneridae</taxon>
        <taxon>Pentapetalae</taxon>
        <taxon>asterids</taxon>
        <taxon>lamiids</taxon>
        <taxon>Solanales</taxon>
        <taxon>Solanaceae</taxon>
        <taxon>Solanoideae</taxon>
        <taxon>Solaneae</taxon>
        <taxon>Solanum</taxon>
    </lineage>
</organism>
<dbReference type="AlphaFoldDB" id="A0AAN8T7D4"/>
<dbReference type="PANTHER" id="PTHR31639:SF256">
    <property type="entry name" value="OS07G0242900 PROTEIN"/>
    <property type="match status" value="1"/>
</dbReference>
<dbReference type="SUPFAM" id="SSF81383">
    <property type="entry name" value="F-box domain"/>
    <property type="match status" value="1"/>
</dbReference>
<accession>A0AAN8T7D4</accession>
<gene>
    <name evidence="2" type="ORF">RDI58_020555</name>
</gene>
<dbReference type="InterPro" id="IPR001810">
    <property type="entry name" value="F-box_dom"/>
</dbReference>
<keyword evidence="3" id="KW-1185">Reference proteome</keyword>
<evidence type="ECO:0000259" key="1">
    <source>
        <dbReference type="Pfam" id="PF00646"/>
    </source>
</evidence>
<name>A0AAN8T7D4_SOLBU</name>
<protein>
    <recommendedName>
        <fullName evidence="1">F-box domain-containing protein</fullName>
    </recommendedName>
</protein>
<sequence length="178" mass="20232">MNMRSGGSSGADRISSLPCDFLQKILGCLPLHDAVRTSVLSTKWSEFDSFIIEAPNLKIFEFSDRENSLCFKRTPLLEEIVLGMPFNVLESFTVPEPQLTLVNIKILNFKNLIFTKVNWVTYVLDLINCCPNIERLLITHVLAYATALEKIYIVTSADNRHRGMKIMEEMKQFPASIS</sequence>